<dbReference type="Proteomes" id="UP000251571">
    <property type="component" value="Unassembled WGS sequence"/>
</dbReference>
<name>A0A2Y9AMH6_9RHOB</name>
<dbReference type="InterPro" id="IPR011051">
    <property type="entry name" value="RmlC_Cupin_sf"/>
</dbReference>
<feature type="domain" description="Cupin type-2" evidence="2">
    <location>
        <begin position="52"/>
        <end position="105"/>
    </location>
</feature>
<dbReference type="RefSeq" id="WP_245947414.1">
    <property type="nucleotide sequence ID" value="NZ_QGDJ01000004.1"/>
</dbReference>
<dbReference type="AlphaFoldDB" id="A0A2Y9AMH6"/>
<accession>A0A2Y9AMH6</accession>
<evidence type="ECO:0000259" key="2">
    <source>
        <dbReference type="Pfam" id="PF07883"/>
    </source>
</evidence>
<evidence type="ECO:0000313" key="6">
    <source>
        <dbReference type="Proteomes" id="UP000251571"/>
    </source>
</evidence>
<dbReference type="InterPro" id="IPR051610">
    <property type="entry name" value="GPI/OXD"/>
</dbReference>
<gene>
    <name evidence="3" type="ORF">BCF38_10428</name>
    <name evidence="4" type="ORF">SAMN05421539_10428</name>
</gene>
<evidence type="ECO:0000256" key="1">
    <source>
        <dbReference type="ARBA" id="ARBA00022723"/>
    </source>
</evidence>
<dbReference type="EMBL" id="QGDJ01000004">
    <property type="protein sequence ID" value="PWJ19099.1"/>
    <property type="molecule type" value="Genomic_DNA"/>
</dbReference>
<reference evidence="4 6" key="1">
    <citation type="submission" date="2016-10" db="EMBL/GenBank/DDBJ databases">
        <authorList>
            <person name="Cai Z."/>
        </authorList>
    </citation>
    <scope>NUCLEOTIDE SEQUENCE [LARGE SCALE GENOMIC DNA]</scope>
    <source>
        <strain evidence="4 6">DSM 25227</strain>
    </source>
</reference>
<dbReference type="Pfam" id="PF07883">
    <property type="entry name" value="Cupin_2"/>
    <property type="match status" value="1"/>
</dbReference>
<sequence>MGGDTAERYLLRAAEIAAMPGQDKTHFLNANARRLNRCLGDATGLTAVGIHLIEVAPGHETTEYHRHYHEDEAVYVISGRATATIGAEDMEIGPGDFIGYRAGGWPIPSSIPGPSLSGSW</sequence>
<keyword evidence="5" id="KW-1185">Reference proteome</keyword>
<protein>
    <submittedName>
        <fullName evidence="4">Cupin domain-containing protein</fullName>
    </submittedName>
</protein>
<dbReference type="EMBL" id="UETC01000004">
    <property type="protein sequence ID" value="SSA45724.1"/>
    <property type="molecule type" value="Genomic_DNA"/>
</dbReference>
<dbReference type="GO" id="GO:0046872">
    <property type="term" value="F:metal ion binding"/>
    <property type="evidence" value="ECO:0007669"/>
    <property type="project" value="UniProtKB-KW"/>
</dbReference>
<evidence type="ECO:0000313" key="4">
    <source>
        <dbReference type="EMBL" id="SSA45724.1"/>
    </source>
</evidence>
<dbReference type="SUPFAM" id="SSF51182">
    <property type="entry name" value="RmlC-like cupins"/>
    <property type="match status" value="1"/>
</dbReference>
<keyword evidence="1" id="KW-0479">Metal-binding</keyword>
<dbReference type="InterPro" id="IPR014710">
    <property type="entry name" value="RmlC-like_jellyroll"/>
</dbReference>
<dbReference type="InterPro" id="IPR013096">
    <property type="entry name" value="Cupin_2"/>
</dbReference>
<proteinExistence type="predicted"/>
<dbReference type="Gene3D" id="2.60.120.10">
    <property type="entry name" value="Jelly Rolls"/>
    <property type="match status" value="1"/>
</dbReference>
<dbReference type="Proteomes" id="UP000245839">
    <property type="component" value="Unassembled WGS sequence"/>
</dbReference>
<evidence type="ECO:0000313" key="3">
    <source>
        <dbReference type="EMBL" id="PWJ19099.1"/>
    </source>
</evidence>
<dbReference type="PANTHER" id="PTHR35848">
    <property type="entry name" value="OXALATE-BINDING PROTEIN"/>
    <property type="match status" value="1"/>
</dbReference>
<organism evidence="4 6">
    <name type="scientific">Jannaschia seohaensis</name>
    <dbReference type="NCBI Taxonomy" id="475081"/>
    <lineage>
        <taxon>Bacteria</taxon>
        <taxon>Pseudomonadati</taxon>
        <taxon>Pseudomonadota</taxon>
        <taxon>Alphaproteobacteria</taxon>
        <taxon>Rhodobacterales</taxon>
        <taxon>Roseobacteraceae</taxon>
        <taxon>Jannaschia</taxon>
    </lineage>
</organism>
<evidence type="ECO:0000313" key="5">
    <source>
        <dbReference type="Proteomes" id="UP000245839"/>
    </source>
</evidence>
<dbReference type="PANTHER" id="PTHR35848:SF9">
    <property type="entry name" value="SLL1358 PROTEIN"/>
    <property type="match status" value="1"/>
</dbReference>
<reference evidence="3 5" key="2">
    <citation type="submission" date="2018-03" db="EMBL/GenBank/DDBJ databases">
        <title>Genomic Encyclopedia of Archaeal and Bacterial Type Strains, Phase II (KMG-II): from individual species to whole genera.</title>
        <authorList>
            <person name="Goeker M."/>
        </authorList>
    </citation>
    <scope>NUCLEOTIDE SEQUENCE [LARGE SCALE GENOMIC DNA]</scope>
    <source>
        <strain evidence="3 5">DSM 25227</strain>
    </source>
</reference>